<dbReference type="AlphaFoldDB" id="A0A9Q3CYV0"/>
<protein>
    <submittedName>
        <fullName evidence="1">Uncharacterized protein</fullName>
    </submittedName>
</protein>
<proteinExistence type="predicted"/>
<accession>A0A9Q3CYV0</accession>
<organism evidence="1 2">
    <name type="scientific">Austropuccinia psidii MF-1</name>
    <dbReference type="NCBI Taxonomy" id="1389203"/>
    <lineage>
        <taxon>Eukaryota</taxon>
        <taxon>Fungi</taxon>
        <taxon>Dikarya</taxon>
        <taxon>Basidiomycota</taxon>
        <taxon>Pucciniomycotina</taxon>
        <taxon>Pucciniomycetes</taxon>
        <taxon>Pucciniales</taxon>
        <taxon>Sphaerophragmiaceae</taxon>
        <taxon>Austropuccinia</taxon>
    </lineage>
</organism>
<gene>
    <name evidence="1" type="ORF">O181_030532</name>
</gene>
<sequence>MPVSLVIESNPWSFVFRNENEVINLNDKLMSGLNCQPILINRKNDDDDQLRPNCNRQACTARKRPIMNGAINGDINQMAEECASDYYRTASRPCRG</sequence>
<evidence type="ECO:0000313" key="2">
    <source>
        <dbReference type="Proteomes" id="UP000765509"/>
    </source>
</evidence>
<name>A0A9Q3CYV0_9BASI</name>
<keyword evidence="2" id="KW-1185">Reference proteome</keyword>
<dbReference type="Proteomes" id="UP000765509">
    <property type="component" value="Unassembled WGS sequence"/>
</dbReference>
<comment type="caution">
    <text evidence="1">The sequence shown here is derived from an EMBL/GenBank/DDBJ whole genome shotgun (WGS) entry which is preliminary data.</text>
</comment>
<reference evidence="1" key="1">
    <citation type="submission" date="2021-03" db="EMBL/GenBank/DDBJ databases">
        <title>Draft genome sequence of rust myrtle Austropuccinia psidii MF-1, a brazilian biotype.</title>
        <authorList>
            <person name="Quecine M.C."/>
            <person name="Pachon D.M.R."/>
            <person name="Bonatelli M.L."/>
            <person name="Correr F.H."/>
            <person name="Franceschini L.M."/>
            <person name="Leite T.F."/>
            <person name="Margarido G.R.A."/>
            <person name="Almeida C.A."/>
            <person name="Ferrarezi J.A."/>
            <person name="Labate C.A."/>
        </authorList>
    </citation>
    <scope>NUCLEOTIDE SEQUENCE</scope>
    <source>
        <strain evidence="1">MF-1</strain>
    </source>
</reference>
<dbReference type="EMBL" id="AVOT02010778">
    <property type="protein sequence ID" value="MBW0490817.1"/>
    <property type="molecule type" value="Genomic_DNA"/>
</dbReference>
<evidence type="ECO:0000313" key="1">
    <source>
        <dbReference type="EMBL" id="MBW0490817.1"/>
    </source>
</evidence>